<dbReference type="EC" id="5.1.1.3" evidence="2 7"/>
<dbReference type="STRING" id="29563.SAMN02983006_01595"/>
<dbReference type="GO" id="GO:0071555">
    <property type="term" value="P:cell wall organization"/>
    <property type="evidence" value="ECO:0007669"/>
    <property type="project" value="UniProtKB-KW"/>
</dbReference>
<dbReference type="Proteomes" id="UP000199006">
    <property type="component" value="Unassembled WGS sequence"/>
</dbReference>
<dbReference type="PROSITE" id="PS00924">
    <property type="entry name" value="ASP_GLU_RACEMASE_2"/>
    <property type="match status" value="1"/>
</dbReference>
<dbReference type="Gene3D" id="3.40.50.1860">
    <property type="match status" value="2"/>
</dbReference>
<dbReference type="EMBL" id="FOTI01000020">
    <property type="protein sequence ID" value="SFL61129.1"/>
    <property type="molecule type" value="Genomic_DNA"/>
</dbReference>
<dbReference type="InterPro" id="IPR015942">
    <property type="entry name" value="Asp/Glu/hydantoin_racemase"/>
</dbReference>
<dbReference type="InterPro" id="IPR033134">
    <property type="entry name" value="Asp/Glu_racemase_AS_2"/>
</dbReference>
<evidence type="ECO:0000256" key="1">
    <source>
        <dbReference type="ARBA" id="ARBA00001602"/>
    </source>
</evidence>
<dbReference type="PANTHER" id="PTHR21198:SF2">
    <property type="entry name" value="GLUTAMATE RACEMASE"/>
    <property type="match status" value="1"/>
</dbReference>
<comment type="function">
    <text evidence="7">Provides the (R)-glutamate required for cell wall biosynthesis.</text>
</comment>
<comment type="catalytic activity">
    <reaction evidence="1 7">
        <text>L-glutamate = D-glutamate</text>
        <dbReference type="Rhea" id="RHEA:12813"/>
        <dbReference type="ChEBI" id="CHEBI:29985"/>
        <dbReference type="ChEBI" id="CHEBI:29986"/>
        <dbReference type="EC" id="5.1.1.3"/>
    </reaction>
</comment>
<organism evidence="8 9">
    <name type="scientific">Halanaerobium salsuginis</name>
    <dbReference type="NCBI Taxonomy" id="29563"/>
    <lineage>
        <taxon>Bacteria</taxon>
        <taxon>Bacillati</taxon>
        <taxon>Bacillota</taxon>
        <taxon>Clostridia</taxon>
        <taxon>Halanaerobiales</taxon>
        <taxon>Halanaerobiaceae</taxon>
        <taxon>Halanaerobium</taxon>
    </lineage>
</organism>
<dbReference type="InterPro" id="IPR001920">
    <property type="entry name" value="Asp/Glu_race"/>
</dbReference>
<feature type="binding site" evidence="7">
    <location>
        <begin position="189"/>
        <end position="190"/>
    </location>
    <ligand>
        <name>substrate</name>
    </ligand>
</feature>
<keyword evidence="6 7" id="KW-0961">Cell wall biogenesis/degradation</keyword>
<dbReference type="PANTHER" id="PTHR21198">
    <property type="entry name" value="GLUTAMATE RACEMASE"/>
    <property type="match status" value="1"/>
</dbReference>
<keyword evidence="9" id="KW-1185">Reference proteome</keyword>
<evidence type="ECO:0000256" key="6">
    <source>
        <dbReference type="ARBA" id="ARBA00023316"/>
    </source>
</evidence>
<dbReference type="FunFam" id="3.40.50.1860:FF:000001">
    <property type="entry name" value="Glutamate racemase"/>
    <property type="match status" value="1"/>
</dbReference>
<evidence type="ECO:0000313" key="9">
    <source>
        <dbReference type="Proteomes" id="UP000199006"/>
    </source>
</evidence>
<comment type="similarity">
    <text evidence="7">Belongs to the aspartate/glutamate racemases family.</text>
</comment>
<dbReference type="Pfam" id="PF01177">
    <property type="entry name" value="Asp_Glu_race"/>
    <property type="match status" value="1"/>
</dbReference>
<name>A0A1I4J3K5_9FIRM</name>
<dbReference type="InterPro" id="IPR004391">
    <property type="entry name" value="Glu_race"/>
</dbReference>
<feature type="active site" description="Proton donor/acceptor" evidence="7">
    <location>
        <position position="77"/>
    </location>
</feature>
<dbReference type="UniPathway" id="UPA00219"/>
<evidence type="ECO:0000256" key="2">
    <source>
        <dbReference type="ARBA" id="ARBA00013090"/>
    </source>
</evidence>
<dbReference type="AlphaFoldDB" id="A0A1I4J3K5"/>
<comment type="pathway">
    <text evidence="7">Cell wall biogenesis; peptidoglycan biosynthesis.</text>
</comment>
<dbReference type="GO" id="GO:0008881">
    <property type="term" value="F:glutamate racemase activity"/>
    <property type="evidence" value="ECO:0007669"/>
    <property type="project" value="UniProtKB-UniRule"/>
</dbReference>
<feature type="active site" description="Proton donor/acceptor" evidence="7">
    <location>
        <position position="188"/>
    </location>
</feature>
<evidence type="ECO:0000256" key="5">
    <source>
        <dbReference type="ARBA" id="ARBA00023235"/>
    </source>
</evidence>
<keyword evidence="3 7" id="KW-0133">Cell shape</keyword>
<dbReference type="GO" id="GO:0008360">
    <property type="term" value="P:regulation of cell shape"/>
    <property type="evidence" value="ECO:0007669"/>
    <property type="project" value="UniProtKB-KW"/>
</dbReference>
<evidence type="ECO:0000313" key="8">
    <source>
        <dbReference type="EMBL" id="SFL61129.1"/>
    </source>
</evidence>
<protein>
    <recommendedName>
        <fullName evidence="2 7">Glutamate racemase</fullName>
        <ecNumber evidence="2 7">5.1.1.3</ecNumber>
    </recommendedName>
</protein>
<dbReference type="GO" id="GO:0009252">
    <property type="term" value="P:peptidoglycan biosynthetic process"/>
    <property type="evidence" value="ECO:0007669"/>
    <property type="project" value="UniProtKB-UniRule"/>
</dbReference>
<feature type="binding site" evidence="7">
    <location>
        <begin position="45"/>
        <end position="46"/>
    </location>
    <ligand>
        <name>substrate</name>
    </ligand>
</feature>
<keyword evidence="4 7" id="KW-0573">Peptidoglycan synthesis</keyword>
<keyword evidence="5 7" id="KW-0413">Isomerase</keyword>
<dbReference type="HAMAP" id="MF_00258">
    <property type="entry name" value="Glu_racemase"/>
    <property type="match status" value="1"/>
</dbReference>
<reference evidence="8 9" key="1">
    <citation type="submission" date="2016-10" db="EMBL/GenBank/DDBJ databases">
        <authorList>
            <person name="de Groot N.N."/>
        </authorList>
    </citation>
    <scope>NUCLEOTIDE SEQUENCE [LARGE SCALE GENOMIC DNA]</scope>
    <source>
        <strain evidence="8 9">ATCC 51327</strain>
    </source>
</reference>
<gene>
    <name evidence="7" type="primary">murI</name>
    <name evidence="8" type="ORF">SAMN02983006_01595</name>
</gene>
<feature type="binding site" evidence="7">
    <location>
        <begin position="78"/>
        <end position="79"/>
    </location>
    <ligand>
        <name>substrate</name>
    </ligand>
</feature>
<evidence type="ECO:0000256" key="4">
    <source>
        <dbReference type="ARBA" id="ARBA00022984"/>
    </source>
</evidence>
<feature type="binding site" evidence="7">
    <location>
        <begin position="13"/>
        <end position="14"/>
    </location>
    <ligand>
        <name>substrate</name>
    </ligand>
</feature>
<sequence>MLDDVKRPIGLLDSGVGGLTVAREVFKLLPEEDIIYFGDTLHLPYGPKDLDLVCDYVEKIIRYLITEKKVKAVVIACNTGTSAALSYMQKIFDIPIFGVINGAVEKAVNLSKNSKIALIGTEGTVNSGAYQKAIFNLAEKDQVFARSCPEFVELVEEGKFTGPEVKSTAEFYLEPLREAGVDVLILGCTHFPYLTAVIAEVMGAEVKLVNPAYEVAREVKLNLILNNLVRNSAAVSGQHQFLVSDLSRVSQDFLQHGREFLQLDELNFKEDNIFRN</sequence>
<evidence type="ECO:0000256" key="7">
    <source>
        <dbReference type="HAMAP-Rule" id="MF_00258"/>
    </source>
</evidence>
<dbReference type="RefSeq" id="WP_089861702.1">
    <property type="nucleotide sequence ID" value="NZ_FOTI01000020.1"/>
</dbReference>
<dbReference type="SUPFAM" id="SSF53681">
    <property type="entry name" value="Aspartate/glutamate racemase"/>
    <property type="match status" value="2"/>
</dbReference>
<accession>A0A1I4J3K5</accession>
<evidence type="ECO:0000256" key="3">
    <source>
        <dbReference type="ARBA" id="ARBA00022960"/>
    </source>
</evidence>
<proteinExistence type="inferred from homology"/>
<dbReference type="NCBIfam" id="TIGR00067">
    <property type="entry name" value="glut_race"/>
    <property type="match status" value="1"/>
</dbReference>
<dbReference type="OrthoDB" id="9801055at2"/>